<dbReference type="Proteomes" id="UP000287394">
    <property type="component" value="Chromosome"/>
</dbReference>
<dbReference type="AlphaFoldDB" id="A0A402CZK4"/>
<proteinExistence type="predicted"/>
<dbReference type="Gene3D" id="3.40.630.30">
    <property type="match status" value="1"/>
</dbReference>
<dbReference type="KEGG" id="ccot:CCAX7_59950"/>
<evidence type="ECO:0000313" key="1">
    <source>
        <dbReference type="EMBL" id="BDI33944.1"/>
    </source>
</evidence>
<gene>
    <name evidence="1" type="ORF">CCAX7_59950</name>
</gene>
<organism evidence="1 2">
    <name type="scientific">Capsulimonas corticalis</name>
    <dbReference type="NCBI Taxonomy" id="2219043"/>
    <lineage>
        <taxon>Bacteria</taxon>
        <taxon>Bacillati</taxon>
        <taxon>Armatimonadota</taxon>
        <taxon>Armatimonadia</taxon>
        <taxon>Capsulimonadales</taxon>
        <taxon>Capsulimonadaceae</taxon>
        <taxon>Capsulimonas</taxon>
    </lineage>
</organism>
<dbReference type="EMBL" id="AP025739">
    <property type="protein sequence ID" value="BDI33944.1"/>
    <property type="molecule type" value="Genomic_DNA"/>
</dbReference>
<name>A0A402CZK4_9BACT</name>
<protein>
    <submittedName>
        <fullName evidence="1">Uncharacterized protein</fullName>
    </submittedName>
</protein>
<sequence length="101" mass="11408">MRIKMTQSLIIQLAQPPDADAILSILNEACDWLTAKGIDQWTPRRFSHERTVAAIERGEVYVAKIGTETVGTLRLTWEDETLWSEWPETAGYVHLLAVGRA</sequence>
<evidence type="ECO:0000313" key="2">
    <source>
        <dbReference type="Proteomes" id="UP000287394"/>
    </source>
</evidence>
<dbReference type="SUPFAM" id="SSF55729">
    <property type="entry name" value="Acyl-CoA N-acyltransferases (Nat)"/>
    <property type="match status" value="1"/>
</dbReference>
<dbReference type="RefSeq" id="WP_301002351.1">
    <property type="nucleotide sequence ID" value="NZ_AP025739.1"/>
</dbReference>
<dbReference type="InterPro" id="IPR016181">
    <property type="entry name" value="Acyl_CoA_acyltransferase"/>
</dbReference>
<reference evidence="1 2" key="1">
    <citation type="journal article" date="2019" name="Int. J. Syst. Evol. Microbiol.">
        <title>Capsulimonas corticalis gen. nov., sp. nov., an aerobic capsulated bacterium, of a novel bacterial order, Capsulimonadales ord. nov., of the class Armatimonadia of the phylum Armatimonadetes.</title>
        <authorList>
            <person name="Li J."/>
            <person name="Kudo C."/>
            <person name="Tonouchi A."/>
        </authorList>
    </citation>
    <scope>NUCLEOTIDE SEQUENCE [LARGE SCALE GENOMIC DNA]</scope>
    <source>
        <strain evidence="1 2">AX-7</strain>
    </source>
</reference>
<accession>A0A402CZK4</accession>
<keyword evidence="2" id="KW-1185">Reference proteome</keyword>